<dbReference type="PROSITE" id="PS50222">
    <property type="entry name" value="EF_HAND_2"/>
    <property type="match status" value="2"/>
</dbReference>
<dbReference type="Proteomes" id="UP001162131">
    <property type="component" value="Unassembled WGS sequence"/>
</dbReference>
<gene>
    <name evidence="4" type="ORF">BSTOLATCC_MIC43446</name>
</gene>
<dbReference type="Pfam" id="PF13499">
    <property type="entry name" value="EF-hand_7"/>
    <property type="match status" value="1"/>
</dbReference>
<evidence type="ECO:0000259" key="3">
    <source>
        <dbReference type="PROSITE" id="PS50222"/>
    </source>
</evidence>
<dbReference type="EMBL" id="CAJZBQ010000043">
    <property type="protein sequence ID" value="CAG9327407.1"/>
    <property type="molecule type" value="Genomic_DNA"/>
</dbReference>
<dbReference type="CDD" id="cd00051">
    <property type="entry name" value="EFh"/>
    <property type="match status" value="1"/>
</dbReference>
<feature type="compositionally biased region" description="Low complexity" evidence="2">
    <location>
        <begin position="221"/>
        <end position="230"/>
    </location>
</feature>
<dbReference type="InterPro" id="IPR018247">
    <property type="entry name" value="EF_Hand_1_Ca_BS"/>
</dbReference>
<evidence type="ECO:0000256" key="2">
    <source>
        <dbReference type="SAM" id="MobiDB-lite"/>
    </source>
</evidence>
<reference evidence="4" key="1">
    <citation type="submission" date="2021-09" db="EMBL/GenBank/DDBJ databases">
        <authorList>
            <consortium name="AG Swart"/>
            <person name="Singh M."/>
            <person name="Singh A."/>
            <person name="Seah K."/>
            <person name="Emmerich C."/>
        </authorList>
    </citation>
    <scope>NUCLEOTIDE SEQUENCE</scope>
    <source>
        <strain evidence="4">ATCC30299</strain>
    </source>
</reference>
<dbReference type="SMART" id="SM00054">
    <property type="entry name" value="EFh"/>
    <property type="match status" value="2"/>
</dbReference>
<keyword evidence="1" id="KW-0106">Calcium</keyword>
<evidence type="ECO:0000313" key="5">
    <source>
        <dbReference type="Proteomes" id="UP001162131"/>
    </source>
</evidence>
<proteinExistence type="predicted"/>
<dbReference type="GO" id="GO:0005509">
    <property type="term" value="F:calcium ion binding"/>
    <property type="evidence" value="ECO:0007669"/>
    <property type="project" value="InterPro"/>
</dbReference>
<feature type="domain" description="EF-hand" evidence="3">
    <location>
        <begin position="113"/>
        <end position="148"/>
    </location>
</feature>
<dbReference type="PROSITE" id="PS00018">
    <property type="entry name" value="EF_HAND_1"/>
    <property type="match status" value="1"/>
</dbReference>
<evidence type="ECO:0000256" key="1">
    <source>
        <dbReference type="ARBA" id="ARBA00022837"/>
    </source>
</evidence>
<dbReference type="AlphaFoldDB" id="A0AAU9K2I7"/>
<name>A0AAU9K2I7_9CILI</name>
<protein>
    <recommendedName>
        <fullName evidence="3">EF-hand domain-containing protein</fullName>
    </recommendedName>
</protein>
<evidence type="ECO:0000313" key="4">
    <source>
        <dbReference type="EMBL" id="CAG9327407.1"/>
    </source>
</evidence>
<dbReference type="InterPro" id="IPR011992">
    <property type="entry name" value="EF-hand-dom_pair"/>
</dbReference>
<comment type="caution">
    <text evidence="4">The sequence shown here is derived from an EMBL/GenBank/DDBJ whole genome shotgun (WGS) entry which is preliminary data.</text>
</comment>
<organism evidence="4 5">
    <name type="scientific">Blepharisma stoltei</name>
    <dbReference type="NCBI Taxonomy" id="1481888"/>
    <lineage>
        <taxon>Eukaryota</taxon>
        <taxon>Sar</taxon>
        <taxon>Alveolata</taxon>
        <taxon>Ciliophora</taxon>
        <taxon>Postciliodesmatophora</taxon>
        <taxon>Heterotrichea</taxon>
        <taxon>Heterotrichida</taxon>
        <taxon>Blepharismidae</taxon>
        <taxon>Blepharisma</taxon>
    </lineage>
</organism>
<dbReference type="InterPro" id="IPR002048">
    <property type="entry name" value="EF_hand_dom"/>
</dbReference>
<feature type="region of interest" description="Disordered" evidence="2">
    <location>
        <begin position="209"/>
        <end position="230"/>
    </location>
</feature>
<keyword evidence="5" id="KW-1185">Reference proteome</keyword>
<sequence>METEEGENSKSSGVYDTYMSHELTDENQLDLAAKELMRTKLLRIKAYKDSKAKVLSSQERTWLRKRGKRQYIDFEDSIRNELRKYFLSMDQDGRGSIGIDELMEPLIALGLAENRQQVKELFDAVDTDKSGQIEFDEFLAILKGGDGSSPMADFFKQMTKGTLTEDAKNLPFKLVVSSYRRKMLMEAVMTDDPNKKAKGEKIMKAYGSQLDLKSSSRKAGSKSARVLPKN</sequence>
<accession>A0AAU9K2I7</accession>
<feature type="domain" description="EF-hand" evidence="3">
    <location>
        <begin position="77"/>
        <end position="112"/>
    </location>
</feature>
<dbReference type="Gene3D" id="1.10.238.10">
    <property type="entry name" value="EF-hand"/>
    <property type="match status" value="1"/>
</dbReference>
<dbReference type="SUPFAM" id="SSF47473">
    <property type="entry name" value="EF-hand"/>
    <property type="match status" value="1"/>
</dbReference>